<gene>
    <name evidence="1" type="ORF">A2803_02500</name>
</gene>
<protein>
    <submittedName>
        <fullName evidence="1">Uncharacterized protein</fullName>
    </submittedName>
</protein>
<dbReference type="Proteomes" id="UP000178870">
    <property type="component" value="Unassembled WGS sequence"/>
</dbReference>
<comment type="caution">
    <text evidence="1">The sequence shown here is derived from an EMBL/GenBank/DDBJ whole genome shotgun (WGS) entry which is preliminary data.</text>
</comment>
<evidence type="ECO:0000313" key="1">
    <source>
        <dbReference type="EMBL" id="OGM33002.1"/>
    </source>
</evidence>
<dbReference type="AlphaFoldDB" id="A0A1F7Z086"/>
<accession>A0A1F7Z086</accession>
<proteinExistence type="predicted"/>
<dbReference type="EMBL" id="MGGP01000010">
    <property type="protein sequence ID" value="OGM33002.1"/>
    <property type="molecule type" value="Genomic_DNA"/>
</dbReference>
<organism evidence="1 2">
    <name type="scientific">Candidatus Woesebacteria bacterium RIFCSPHIGHO2_01_FULL_44_21</name>
    <dbReference type="NCBI Taxonomy" id="1802503"/>
    <lineage>
        <taxon>Bacteria</taxon>
        <taxon>Candidatus Woeseibacteriota</taxon>
    </lineage>
</organism>
<reference evidence="1 2" key="1">
    <citation type="journal article" date="2016" name="Nat. Commun.">
        <title>Thousands of microbial genomes shed light on interconnected biogeochemical processes in an aquifer system.</title>
        <authorList>
            <person name="Anantharaman K."/>
            <person name="Brown C.T."/>
            <person name="Hug L.A."/>
            <person name="Sharon I."/>
            <person name="Castelle C.J."/>
            <person name="Probst A.J."/>
            <person name="Thomas B.C."/>
            <person name="Singh A."/>
            <person name="Wilkins M.J."/>
            <person name="Karaoz U."/>
            <person name="Brodie E.L."/>
            <person name="Williams K.H."/>
            <person name="Hubbard S.S."/>
            <person name="Banfield J.F."/>
        </authorList>
    </citation>
    <scope>NUCLEOTIDE SEQUENCE [LARGE SCALE GENOMIC DNA]</scope>
</reference>
<evidence type="ECO:0000313" key="2">
    <source>
        <dbReference type="Proteomes" id="UP000178870"/>
    </source>
</evidence>
<sequence>MAEQNELPSFPLKTKSIEMIAEGKALKMLPRAKVWKTEDGKVIKEMQFPTTFVGLAQTKADYEYFSKRLGDSVAKSYFVVGEGSNGKPTNLIIQTEIKGRALRDVPDEELKSNQELRDNLIKFFSGCLTMWDEDSRMPDIYGRFANPRATTNIRIEDATNKPYLTDIIASERYFSKNSPLPYRVINQKVIANTRSFIKNLNRQVTY</sequence>
<name>A0A1F7Z086_9BACT</name>